<gene>
    <name evidence="1" type="ordered locus">ACP_3013</name>
</gene>
<dbReference type="KEGG" id="aca:ACP_3013"/>
<sequence>MVSFFQVSRHKAEKKKKGATGMAAPFVRSYLYIQITEFA</sequence>
<organism evidence="1 2">
    <name type="scientific">Acidobacterium capsulatum (strain ATCC 51196 / DSM 11244 / BCRC 80197 / JCM 7670 / NBRC 15755 / NCIMB 13165 / 161)</name>
    <dbReference type="NCBI Taxonomy" id="240015"/>
    <lineage>
        <taxon>Bacteria</taxon>
        <taxon>Pseudomonadati</taxon>
        <taxon>Acidobacteriota</taxon>
        <taxon>Terriglobia</taxon>
        <taxon>Terriglobales</taxon>
        <taxon>Acidobacteriaceae</taxon>
        <taxon>Acidobacterium</taxon>
    </lineage>
</organism>
<accession>C1F4H0</accession>
<proteinExistence type="predicted"/>
<evidence type="ECO:0000313" key="2">
    <source>
        <dbReference type="Proteomes" id="UP000002207"/>
    </source>
</evidence>
<protein>
    <submittedName>
        <fullName evidence="1">Uncharacterized protein</fullName>
    </submittedName>
</protein>
<dbReference type="AlphaFoldDB" id="C1F4H0"/>
<dbReference type="EMBL" id="CP001472">
    <property type="protein sequence ID" value="ACO33005.1"/>
    <property type="molecule type" value="Genomic_DNA"/>
</dbReference>
<evidence type="ECO:0000313" key="1">
    <source>
        <dbReference type="EMBL" id="ACO33005.1"/>
    </source>
</evidence>
<name>C1F4H0_ACIC5</name>
<keyword evidence="2" id="KW-1185">Reference proteome</keyword>
<dbReference type="InParanoid" id="C1F4H0"/>
<dbReference type="Proteomes" id="UP000002207">
    <property type="component" value="Chromosome"/>
</dbReference>
<dbReference type="HOGENOM" id="CLU_3303159_0_0_0"/>
<reference evidence="1 2" key="1">
    <citation type="journal article" date="2009" name="Appl. Environ. Microbiol.">
        <title>Three genomes from the phylum Acidobacteria provide insight into the lifestyles of these microorganisms in soils.</title>
        <authorList>
            <person name="Ward N.L."/>
            <person name="Challacombe J.F."/>
            <person name="Janssen P.H."/>
            <person name="Henrissat B."/>
            <person name="Coutinho P.M."/>
            <person name="Wu M."/>
            <person name="Xie G."/>
            <person name="Haft D.H."/>
            <person name="Sait M."/>
            <person name="Badger J."/>
            <person name="Barabote R.D."/>
            <person name="Bradley B."/>
            <person name="Brettin T.S."/>
            <person name="Brinkac L.M."/>
            <person name="Bruce D."/>
            <person name="Creasy T."/>
            <person name="Daugherty S.C."/>
            <person name="Davidsen T.M."/>
            <person name="DeBoy R.T."/>
            <person name="Detter J.C."/>
            <person name="Dodson R.J."/>
            <person name="Durkin A.S."/>
            <person name="Ganapathy A."/>
            <person name="Gwinn-Giglio M."/>
            <person name="Han C.S."/>
            <person name="Khouri H."/>
            <person name="Kiss H."/>
            <person name="Kothari S.P."/>
            <person name="Madupu R."/>
            <person name="Nelson K.E."/>
            <person name="Nelson W.C."/>
            <person name="Paulsen I."/>
            <person name="Penn K."/>
            <person name="Ren Q."/>
            <person name="Rosovitz M.J."/>
            <person name="Selengut J.D."/>
            <person name="Shrivastava S."/>
            <person name="Sullivan S.A."/>
            <person name="Tapia R."/>
            <person name="Thompson L.S."/>
            <person name="Watkins K.L."/>
            <person name="Yang Q."/>
            <person name="Yu C."/>
            <person name="Zafar N."/>
            <person name="Zhou L."/>
            <person name="Kuske C.R."/>
        </authorList>
    </citation>
    <scope>NUCLEOTIDE SEQUENCE [LARGE SCALE GENOMIC DNA]</scope>
    <source>
        <strain evidence="2">ATCC 51196 / DSM 11244 / BCRC 80197 / JCM 7670 / NBRC 15755 / NCIMB 13165 / 161</strain>
    </source>
</reference>